<dbReference type="Pfam" id="PF09925">
    <property type="entry name" value="DUF2157"/>
    <property type="match status" value="1"/>
</dbReference>
<organism evidence="3 4">
    <name type="scientific">Cardiobacterium valvarum F0432</name>
    <dbReference type="NCBI Taxonomy" id="797473"/>
    <lineage>
        <taxon>Bacteria</taxon>
        <taxon>Pseudomonadati</taxon>
        <taxon>Pseudomonadota</taxon>
        <taxon>Gammaproteobacteria</taxon>
        <taxon>Cardiobacteriales</taxon>
        <taxon>Cardiobacteriaceae</taxon>
        <taxon>Cardiobacterium</taxon>
    </lineage>
</organism>
<evidence type="ECO:0000313" key="4">
    <source>
        <dbReference type="Proteomes" id="UP000004750"/>
    </source>
</evidence>
<feature type="transmembrane region" description="Helical" evidence="1">
    <location>
        <begin position="69"/>
        <end position="93"/>
    </location>
</feature>
<keyword evidence="1" id="KW-0472">Membrane</keyword>
<feature type="transmembrane region" description="Helical" evidence="1">
    <location>
        <begin position="334"/>
        <end position="350"/>
    </location>
</feature>
<dbReference type="STRING" id="797473.HMPREF9080_02089"/>
<feature type="transmembrane region" description="Helical" evidence="1">
    <location>
        <begin position="236"/>
        <end position="267"/>
    </location>
</feature>
<feature type="transmembrane region" description="Helical" evidence="1">
    <location>
        <begin position="161"/>
        <end position="185"/>
    </location>
</feature>
<dbReference type="HOGENOM" id="CLU_050998_0_0_6"/>
<feature type="transmembrane region" description="Helical" evidence="1">
    <location>
        <begin position="385"/>
        <end position="405"/>
    </location>
</feature>
<feature type="transmembrane region" description="Helical" evidence="1">
    <location>
        <begin position="130"/>
        <end position="149"/>
    </location>
</feature>
<dbReference type="InterPro" id="IPR018677">
    <property type="entry name" value="DUF2157"/>
</dbReference>
<sequence>MIARSAFAYHGVVFFKESCMNQRAAFSRELLAELPQWEASGWISPEQAALLRARYALPVQHRGQWWQMVLSLFAALCVGAGVIALFAANWAALSRPVRVALSLTPLVLSQAALFFACWRRAASAVWREGSALLVTLAVGAAIALIAQTYHVEENLPAFLRVWLLLTLPLVYVARSWAVAFFAVLLTHIFGAHGYSSVFSQWEYLGYVAAFLPWLWWQRQRGQFYGAQTGVWRTFAALHSVVFALTLCLNGRNVSFLSAWVCLSAFYLASRTLLPAWRNVMALLSKIALAVLLLFSADFSMRNDFVDFLLADLRLLTVSGVLLLFAACRWRRLDLWDVLFVASGIAVYLLARQGVHLRYGGAWPWLPTIFITGLGLWRARLDLDRSLFAVNSALIWVLMALFLRFVGDNMPLWIKGLVFIIAGLAFFIVNLHLARRPRPTGVSA</sequence>
<feature type="domain" description="DUF2157" evidence="2">
    <location>
        <begin position="36"/>
        <end position="175"/>
    </location>
</feature>
<feature type="transmembrane region" description="Helical" evidence="1">
    <location>
        <begin position="411"/>
        <end position="432"/>
    </location>
</feature>
<reference evidence="3 4" key="1">
    <citation type="submission" date="2011-08" db="EMBL/GenBank/DDBJ databases">
        <authorList>
            <person name="Weinstock G."/>
            <person name="Sodergren E."/>
            <person name="Clifton S."/>
            <person name="Fulton L."/>
            <person name="Fulton B."/>
            <person name="Courtney L."/>
            <person name="Fronick C."/>
            <person name="Harrison M."/>
            <person name="Strong C."/>
            <person name="Farmer C."/>
            <person name="Delahaunty K."/>
            <person name="Markovic C."/>
            <person name="Hall O."/>
            <person name="Minx P."/>
            <person name="Tomlinson C."/>
            <person name="Mitreva M."/>
            <person name="Hou S."/>
            <person name="Chen J."/>
            <person name="Wollam A."/>
            <person name="Pepin K.H."/>
            <person name="Johnson M."/>
            <person name="Bhonagiri V."/>
            <person name="Zhang X."/>
            <person name="Suruliraj S."/>
            <person name="Warren W."/>
            <person name="Chinwalla A."/>
            <person name="Mardis E.R."/>
            <person name="Wilson R.K."/>
        </authorList>
    </citation>
    <scope>NUCLEOTIDE SEQUENCE [LARGE SCALE GENOMIC DNA]</scope>
    <source>
        <strain evidence="3 4">F0432</strain>
    </source>
</reference>
<feature type="transmembrane region" description="Helical" evidence="1">
    <location>
        <begin position="99"/>
        <end position="118"/>
    </location>
</feature>
<feature type="transmembrane region" description="Helical" evidence="1">
    <location>
        <begin position="279"/>
        <end position="296"/>
    </location>
</feature>
<gene>
    <name evidence="3" type="ORF">HMPREF9080_02089</name>
</gene>
<keyword evidence="1" id="KW-1133">Transmembrane helix</keyword>
<feature type="transmembrane region" description="Helical" evidence="1">
    <location>
        <begin position="362"/>
        <end position="378"/>
    </location>
</feature>
<keyword evidence="1" id="KW-0812">Transmembrane</keyword>
<dbReference type="Proteomes" id="UP000004750">
    <property type="component" value="Unassembled WGS sequence"/>
</dbReference>
<name>G9ZH32_9GAMM</name>
<evidence type="ECO:0000313" key="3">
    <source>
        <dbReference type="EMBL" id="EHM52784.1"/>
    </source>
</evidence>
<feature type="transmembrane region" description="Helical" evidence="1">
    <location>
        <begin position="197"/>
        <end position="216"/>
    </location>
</feature>
<comment type="caution">
    <text evidence="3">The sequence shown here is derived from an EMBL/GenBank/DDBJ whole genome shotgun (WGS) entry which is preliminary data.</text>
</comment>
<dbReference type="AlphaFoldDB" id="G9ZH32"/>
<proteinExistence type="predicted"/>
<feature type="transmembrane region" description="Helical" evidence="1">
    <location>
        <begin position="308"/>
        <end position="327"/>
    </location>
</feature>
<protein>
    <recommendedName>
        <fullName evidence="2">DUF2157 domain-containing protein</fullName>
    </recommendedName>
</protein>
<dbReference type="EMBL" id="AGCM01000121">
    <property type="protein sequence ID" value="EHM52784.1"/>
    <property type="molecule type" value="Genomic_DNA"/>
</dbReference>
<evidence type="ECO:0000256" key="1">
    <source>
        <dbReference type="SAM" id="Phobius"/>
    </source>
</evidence>
<accession>G9ZH32</accession>
<evidence type="ECO:0000259" key="2">
    <source>
        <dbReference type="Pfam" id="PF09925"/>
    </source>
</evidence>